<keyword evidence="4" id="KW-1185">Reference proteome</keyword>
<dbReference type="InterPro" id="IPR029063">
    <property type="entry name" value="SAM-dependent_MTases_sf"/>
</dbReference>
<name>A0A426K1N1_9PSEU</name>
<feature type="compositionally biased region" description="Basic and acidic residues" evidence="1">
    <location>
        <begin position="9"/>
        <end position="29"/>
    </location>
</feature>
<dbReference type="CDD" id="cd02440">
    <property type="entry name" value="AdoMet_MTases"/>
    <property type="match status" value="1"/>
</dbReference>
<accession>A0A426K1N1</accession>
<dbReference type="Proteomes" id="UP000274515">
    <property type="component" value="Unassembled WGS sequence"/>
</dbReference>
<gene>
    <name evidence="3" type="ORF">EIL87_03660</name>
</gene>
<dbReference type="GO" id="GO:0008757">
    <property type="term" value="F:S-adenosylmethionine-dependent methyltransferase activity"/>
    <property type="evidence" value="ECO:0007669"/>
    <property type="project" value="InterPro"/>
</dbReference>
<dbReference type="Gene3D" id="3.40.50.150">
    <property type="entry name" value="Vaccinia Virus protein VP39"/>
    <property type="match status" value="1"/>
</dbReference>
<feature type="region of interest" description="Disordered" evidence="1">
    <location>
        <begin position="1"/>
        <end position="39"/>
    </location>
</feature>
<reference evidence="3 4" key="1">
    <citation type="submission" date="2018-11" db="EMBL/GenBank/DDBJ databases">
        <title>Saccharopolyspora rhizosphaerae sp. nov., an actinomycete isolated from rhizosphere soil in Thailand.</title>
        <authorList>
            <person name="Intra B."/>
            <person name="Euanorasetr J."/>
            <person name="Take A."/>
            <person name="Inahashi Y."/>
            <person name="Mori M."/>
            <person name="Panbangred W."/>
            <person name="Matsumoto A."/>
        </authorList>
    </citation>
    <scope>NUCLEOTIDE SEQUENCE [LARGE SCALE GENOMIC DNA]</scope>
    <source>
        <strain evidence="3 4">H219</strain>
    </source>
</reference>
<keyword evidence="3" id="KW-0489">Methyltransferase</keyword>
<comment type="caution">
    <text evidence="3">The sequence shown here is derived from an EMBL/GenBank/DDBJ whole genome shotgun (WGS) entry which is preliminary data.</text>
</comment>
<proteinExistence type="predicted"/>
<dbReference type="SUPFAM" id="SSF53335">
    <property type="entry name" value="S-adenosyl-L-methionine-dependent methyltransferases"/>
    <property type="match status" value="1"/>
</dbReference>
<dbReference type="Pfam" id="PF08241">
    <property type="entry name" value="Methyltransf_11"/>
    <property type="match status" value="1"/>
</dbReference>
<evidence type="ECO:0000256" key="1">
    <source>
        <dbReference type="SAM" id="MobiDB-lite"/>
    </source>
</evidence>
<dbReference type="AlphaFoldDB" id="A0A426K1N1"/>
<evidence type="ECO:0000259" key="2">
    <source>
        <dbReference type="Pfam" id="PF08241"/>
    </source>
</evidence>
<evidence type="ECO:0000313" key="4">
    <source>
        <dbReference type="Proteomes" id="UP000274515"/>
    </source>
</evidence>
<feature type="domain" description="Methyltransferase type 11" evidence="2">
    <location>
        <begin position="124"/>
        <end position="172"/>
    </location>
</feature>
<sequence>MATTSLWHEPARPTIDARSRTGGRDEQRPSGRNGPIPLVVSRVRADAAAMTTRAPLSRTDHTMPPGLLQRFRVQVERRSSGRVLDIGARDLDELPAYQYLSHLALVDAGSEIRETRLPLPAEKSDASPDDLPFPDRSFDVVVCRFVLHRAEDPARVASEIARVLRRTGQLLFVDIAGGVNGLDVLTHLRLGGLVTHDVDSSRPRGNPRSTLVQGIAAHLPPQYVREFAWLSGGARTGEHHDAESRGLQENT</sequence>
<dbReference type="EMBL" id="RSAA01000004">
    <property type="protein sequence ID" value="RRO19224.1"/>
    <property type="molecule type" value="Genomic_DNA"/>
</dbReference>
<dbReference type="InterPro" id="IPR013216">
    <property type="entry name" value="Methyltransf_11"/>
</dbReference>
<evidence type="ECO:0000313" key="3">
    <source>
        <dbReference type="EMBL" id="RRO19224.1"/>
    </source>
</evidence>
<keyword evidence="3" id="KW-0808">Transferase</keyword>
<protein>
    <submittedName>
        <fullName evidence="3">Class I SAM-dependent methyltransferase</fullName>
    </submittedName>
</protein>
<organism evidence="3 4">
    <name type="scientific">Saccharopolyspora rhizosphaerae</name>
    <dbReference type="NCBI Taxonomy" id="2492662"/>
    <lineage>
        <taxon>Bacteria</taxon>
        <taxon>Bacillati</taxon>
        <taxon>Actinomycetota</taxon>
        <taxon>Actinomycetes</taxon>
        <taxon>Pseudonocardiales</taxon>
        <taxon>Pseudonocardiaceae</taxon>
        <taxon>Saccharopolyspora</taxon>
    </lineage>
</organism>
<dbReference type="GO" id="GO:0032259">
    <property type="term" value="P:methylation"/>
    <property type="evidence" value="ECO:0007669"/>
    <property type="project" value="UniProtKB-KW"/>
</dbReference>